<dbReference type="InterPro" id="IPR002110">
    <property type="entry name" value="Ankyrin_rpt"/>
</dbReference>
<comment type="caution">
    <text evidence="3">The sequence shown here is derived from an EMBL/GenBank/DDBJ whole genome shotgun (WGS) entry which is preliminary data.</text>
</comment>
<name>A0A9R1XBW2_LACSA</name>
<reference evidence="3 4" key="1">
    <citation type="journal article" date="2017" name="Nat. Commun.">
        <title>Genome assembly with in vitro proximity ligation data and whole-genome triplication in lettuce.</title>
        <authorList>
            <person name="Reyes-Chin-Wo S."/>
            <person name="Wang Z."/>
            <person name="Yang X."/>
            <person name="Kozik A."/>
            <person name="Arikit S."/>
            <person name="Song C."/>
            <person name="Xia L."/>
            <person name="Froenicke L."/>
            <person name="Lavelle D.O."/>
            <person name="Truco M.J."/>
            <person name="Xia R."/>
            <person name="Zhu S."/>
            <person name="Xu C."/>
            <person name="Xu H."/>
            <person name="Xu X."/>
            <person name="Cox K."/>
            <person name="Korf I."/>
            <person name="Meyers B.C."/>
            <person name="Michelmore R.W."/>
        </authorList>
    </citation>
    <scope>NUCLEOTIDE SEQUENCE [LARGE SCALE GENOMIC DNA]</scope>
    <source>
        <strain evidence="4">cv. Salinas</strain>
        <tissue evidence="3">Seedlings</tissue>
    </source>
</reference>
<dbReference type="PROSITE" id="PS50088">
    <property type="entry name" value="ANK_REPEAT"/>
    <property type="match status" value="1"/>
</dbReference>
<evidence type="ECO:0000313" key="4">
    <source>
        <dbReference type="Proteomes" id="UP000235145"/>
    </source>
</evidence>
<evidence type="ECO:0000313" key="3">
    <source>
        <dbReference type="EMBL" id="KAJ0202742.1"/>
    </source>
</evidence>
<protein>
    <submittedName>
        <fullName evidence="3">Uncharacterized protein</fullName>
    </submittedName>
</protein>
<keyword evidence="1" id="KW-0040">ANK repeat</keyword>
<dbReference type="InterPro" id="IPR036770">
    <property type="entry name" value="Ankyrin_rpt-contain_sf"/>
</dbReference>
<sequence>MAYQSIQNDITNDFKMQRIGNFLSRASRSDRVGLNMMLREGSSPNVQDYDNRTALHLSASKGHASIVELFLHYKADGNATNGMTAVRNLENITGDSSSSMGEGDEQDDSH</sequence>
<dbReference type="Gramene" id="rna-gnl|WGS:NBSK|LSAT_5X76780_mrna">
    <property type="protein sequence ID" value="cds-PLY77662.1"/>
    <property type="gene ID" value="gene-LSAT_5X76780"/>
</dbReference>
<dbReference type="AlphaFoldDB" id="A0A9R1XBW2"/>
<accession>A0A9R1XBW2</accession>
<dbReference type="SUPFAM" id="SSF48403">
    <property type="entry name" value="Ankyrin repeat"/>
    <property type="match status" value="1"/>
</dbReference>
<feature type="repeat" description="ANK" evidence="1">
    <location>
        <begin position="50"/>
        <end position="82"/>
    </location>
</feature>
<evidence type="ECO:0000256" key="1">
    <source>
        <dbReference type="PROSITE-ProRule" id="PRU00023"/>
    </source>
</evidence>
<dbReference type="EMBL" id="NBSK02000005">
    <property type="protein sequence ID" value="KAJ0202742.1"/>
    <property type="molecule type" value="Genomic_DNA"/>
</dbReference>
<gene>
    <name evidence="3" type="ORF">LSAT_V11C500256620</name>
</gene>
<dbReference type="PROSITE" id="PS50297">
    <property type="entry name" value="ANK_REP_REGION"/>
    <property type="match status" value="1"/>
</dbReference>
<keyword evidence="4" id="KW-1185">Reference proteome</keyword>
<dbReference type="Gene3D" id="1.25.40.20">
    <property type="entry name" value="Ankyrin repeat-containing domain"/>
    <property type="match status" value="1"/>
</dbReference>
<proteinExistence type="predicted"/>
<evidence type="ECO:0000256" key="2">
    <source>
        <dbReference type="SAM" id="MobiDB-lite"/>
    </source>
</evidence>
<organism evidence="3 4">
    <name type="scientific">Lactuca sativa</name>
    <name type="common">Garden lettuce</name>
    <dbReference type="NCBI Taxonomy" id="4236"/>
    <lineage>
        <taxon>Eukaryota</taxon>
        <taxon>Viridiplantae</taxon>
        <taxon>Streptophyta</taxon>
        <taxon>Embryophyta</taxon>
        <taxon>Tracheophyta</taxon>
        <taxon>Spermatophyta</taxon>
        <taxon>Magnoliopsida</taxon>
        <taxon>eudicotyledons</taxon>
        <taxon>Gunneridae</taxon>
        <taxon>Pentapetalae</taxon>
        <taxon>asterids</taxon>
        <taxon>campanulids</taxon>
        <taxon>Asterales</taxon>
        <taxon>Asteraceae</taxon>
        <taxon>Cichorioideae</taxon>
        <taxon>Cichorieae</taxon>
        <taxon>Lactucinae</taxon>
        <taxon>Lactuca</taxon>
    </lineage>
</organism>
<dbReference type="Proteomes" id="UP000235145">
    <property type="component" value="Unassembled WGS sequence"/>
</dbReference>
<dbReference type="Pfam" id="PF13857">
    <property type="entry name" value="Ank_5"/>
    <property type="match status" value="1"/>
</dbReference>
<feature type="region of interest" description="Disordered" evidence="2">
    <location>
        <begin position="91"/>
        <end position="110"/>
    </location>
</feature>